<dbReference type="InterPro" id="IPR050300">
    <property type="entry name" value="GDXG_lipolytic_enzyme"/>
</dbReference>
<protein>
    <submittedName>
        <fullName evidence="4">Alpha/Beta hydrolase protein</fullName>
    </submittedName>
</protein>
<feature type="compositionally biased region" description="Basic and acidic residues" evidence="2">
    <location>
        <begin position="1"/>
        <end position="11"/>
    </location>
</feature>
<dbReference type="Pfam" id="PF07859">
    <property type="entry name" value="Abhydrolase_3"/>
    <property type="match status" value="1"/>
</dbReference>
<organism evidence="4 5">
    <name type="scientific">Plectosphaerella cucumerina</name>
    <dbReference type="NCBI Taxonomy" id="40658"/>
    <lineage>
        <taxon>Eukaryota</taxon>
        <taxon>Fungi</taxon>
        <taxon>Dikarya</taxon>
        <taxon>Ascomycota</taxon>
        <taxon>Pezizomycotina</taxon>
        <taxon>Sordariomycetes</taxon>
        <taxon>Hypocreomycetidae</taxon>
        <taxon>Glomerellales</taxon>
        <taxon>Plectosphaerellaceae</taxon>
        <taxon>Plectosphaerella</taxon>
    </lineage>
</organism>
<dbReference type="AlphaFoldDB" id="A0A8K0TTE4"/>
<dbReference type="SUPFAM" id="SSF53474">
    <property type="entry name" value="alpha/beta-Hydrolases"/>
    <property type="match status" value="1"/>
</dbReference>
<dbReference type="GO" id="GO:0016787">
    <property type="term" value="F:hydrolase activity"/>
    <property type="evidence" value="ECO:0007669"/>
    <property type="project" value="UniProtKB-KW"/>
</dbReference>
<dbReference type="InterPro" id="IPR029058">
    <property type="entry name" value="AB_hydrolase_fold"/>
</dbReference>
<dbReference type="Proteomes" id="UP000813385">
    <property type="component" value="Unassembled WGS sequence"/>
</dbReference>
<dbReference type="Gene3D" id="3.40.50.1820">
    <property type="entry name" value="alpha/beta hydrolase"/>
    <property type="match status" value="1"/>
</dbReference>
<feature type="region of interest" description="Disordered" evidence="2">
    <location>
        <begin position="1"/>
        <end position="22"/>
    </location>
</feature>
<dbReference type="InterPro" id="IPR013094">
    <property type="entry name" value="AB_hydrolase_3"/>
</dbReference>
<proteinExistence type="predicted"/>
<keyword evidence="5" id="KW-1185">Reference proteome</keyword>
<keyword evidence="1 4" id="KW-0378">Hydrolase</keyword>
<dbReference type="PANTHER" id="PTHR48081">
    <property type="entry name" value="AB HYDROLASE SUPERFAMILY PROTEIN C4A8.06C"/>
    <property type="match status" value="1"/>
</dbReference>
<feature type="domain" description="Alpha/beta hydrolase fold-3" evidence="3">
    <location>
        <begin position="100"/>
        <end position="306"/>
    </location>
</feature>
<comment type="caution">
    <text evidence="4">The sequence shown here is derived from an EMBL/GenBank/DDBJ whole genome shotgun (WGS) entry which is preliminary data.</text>
</comment>
<reference evidence="4" key="1">
    <citation type="journal article" date="2021" name="Nat. Commun.">
        <title>Genetic determinants of endophytism in the Arabidopsis root mycobiome.</title>
        <authorList>
            <person name="Mesny F."/>
            <person name="Miyauchi S."/>
            <person name="Thiergart T."/>
            <person name="Pickel B."/>
            <person name="Atanasova L."/>
            <person name="Karlsson M."/>
            <person name="Huettel B."/>
            <person name="Barry K.W."/>
            <person name="Haridas S."/>
            <person name="Chen C."/>
            <person name="Bauer D."/>
            <person name="Andreopoulos W."/>
            <person name="Pangilinan J."/>
            <person name="LaButti K."/>
            <person name="Riley R."/>
            <person name="Lipzen A."/>
            <person name="Clum A."/>
            <person name="Drula E."/>
            <person name="Henrissat B."/>
            <person name="Kohler A."/>
            <person name="Grigoriev I.V."/>
            <person name="Martin F.M."/>
            <person name="Hacquard S."/>
        </authorList>
    </citation>
    <scope>NUCLEOTIDE SEQUENCE</scope>
    <source>
        <strain evidence="4">MPI-CAGE-AT-0016</strain>
    </source>
</reference>
<dbReference type="OrthoDB" id="408631at2759"/>
<name>A0A8K0TTE4_9PEZI</name>
<evidence type="ECO:0000259" key="3">
    <source>
        <dbReference type="Pfam" id="PF07859"/>
    </source>
</evidence>
<evidence type="ECO:0000313" key="5">
    <source>
        <dbReference type="Proteomes" id="UP000813385"/>
    </source>
</evidence>
<dbReference type="PANTHER" id="PTHR48081:SF8">
    <property type="entry name" value="ALPHA_BETA HYDROLASE FOLD-3 DOMAIN-CONTAINING PROTEIN-RELATED"/>
    <property type="match status" value="1"/>
</dbReference>
<sequence length="339" mass="36966">MSHQSASEEKGSPAGSGPVPPYNSTLNFLVDREFSADFDIPRMREFVSSILSHKAEDVLRKAPNLEHTEYTVPGLNKGDPDIVVSVFKPRLKGSQPLTGVFYVHGGGQVAGSRFNLIENLATMIGRARTIFVSVEYRLPPENPPPAALHDAYAAYLWTVENTAKLGIDPNRIFALGVSSGCLQTASLTALARDNGKPLPCGLLLLCPLLDDRETESVRQFMYTTPWCGSKHLKMWKAVLGDKAGGPDMDPLLAPARLGDLKRFPPTYITVGTCDILRDESIAFASQLWKCGVAAELHAWAGGFHGFDIDFPWAPVAQDSVDTMRGWVDRVLADVEVTKG</sequence>
<evidence type="ECO:0000256" key="1">
    <source>
        <dbReference type="ARBA" id="ARBA00022801"/>
    </source>
</evidence>
<evidence type="ECO:0000256" key="2">
    <source>
        <dbReference type="SAM" id="MobiDB-lite"/>
    </source>
</evidence>
<accession>A0A8K0TTE4</accession>
<gene>
    <name evidence="4" type="ORF">B0T11DRAFT_270556</name>
</gene>
<dbReference type="EMBL" id="JAGPXD010000001">
    <property type="protein sequence ID" value="KAH7375576.1"/>
    <property type="molecule type" value="Genomic_DNA"/>
</dbReference>
<evidence type="ECO:0000313" key="4">
    <source>
        <dbReference type="EMBL" id="KAH7375576.1"/>
    </source>
</evidence>